<dbReference type="PROSITE" id="PS00211">
    <property type="entry name" value="ABC_TRANSPORTER_1"/>
    <property type="match status" value="1"/>
</dbReference>
<dbReference type="OrthoDB" id="6500128at2759"/>
<keyword evidence="3" id="KW-0067">ATP-binding</keyword>
<evidence type="ECO:0000313" key="6">
    <source>
        <dbReference type="Proteomes" id="UP000660262"/>
    </source>
</evidence>
<dbReference type="EMBL" id="BNJQ01000003">
    <property type="protein sequence ID" value="GHP02429.1"/>
    <property type="molecule type" value="Genomic_DNA"/>
</dbReference>
<reference evidence="5" key="1">
    <citation type="submission" date="2020-10" db="EMBL/GenBank/DDBJ databases">
        <title>Unveiling of a novel bifunctional photoreceptor, Dualchrome1, isolated from a cosmopolitan green alga.</title>
        <authorList>
            <person name="Suzuki S."/>
            <person name="Kawachi M."/>
        </authorList>
    </citation>
    <scope>NUCLEOTIDE SEQUENCE</scope>
    <source>
        <strain evidence="5">NIES 2893</strain>
    </source>
</reference>
<evidence type="ECO:0000259" key="4">
    <source>
        <dbReference type="PROSITE" id="PS50893"/>
    </source>
</evidence>
<comment type="caution">
    <text evidence="5">The sequence shown here is derived from an EMBL/GenBank/DDBJ whole genome shotgun (WGS) entry which is preliminary data.</text>
</comment>
<evidence type="ECO:0000313" key="5">
    <source>
        <dbReference type="EMBL" id="GHP02429.1"/>
    </source>
</evidence>
<proteinExistence type="predicted"/>
<dbReference type="PANTHER" id="PTHR43023">
    <property type="entry name" value="PROTEIN TRIGALACTOSYLDIACYLGLYCEROL 3, CHLOROPLASTIC"/>
    <property type="match status" value="1"/>
</dbReference>
<dbReference type="SUPFAM" id="SSF52540">
    <property type="entry name" value="P-loop containing nucleoside triphosphate hydrolases"/>
    <property type="match status" value="1"/>
</dbReference>
<feature type="domain" description="ABC transporter" evidence="4">
    <location>
        <begin position="112"/>
        <end position="417"/>
    </location>
</feature>
<organism evidence="5 6">
    <name type="scientific">Pycnococcus provasolii</name>
    <dbReference type="NCBI Taxonomy" id="41880"/>
    <lineage>
        <taxon>Eukaryota</taxon>
        <taxon>Viridiplantae</taxon>
        <taxon>Chlorophyta</taxon>
        <taxon>Pseudoscourfieldiophyceae</taxon>
        <taxon>Pseudoscourfieldiales</taxon>
        <taxon>Pycnococcaceae</taxon>
        <taxon>Pycnococcus</taxon>
    </lineage>
</organism>
<evidence type="ECO:0000256" key="1">
    <source>
        <dbReference type="ARBA" id="ARBA00022448"/>
    </source>
</evidence>
<keyword evidence="6" id="KW-1185">Reference proteome</keyword>
<evidence type="ECO:0000256" key="2">
    <source>
        <dbReference type="ARBA" id="ARBA00022741"/>
    </source>
</evidence>
<dbReference type="GO" id="GO:0005524">
    <property type="term" value="F:ATP binding"/>
    <property type="evidence" value="ECO:0007669"/>
    <property type="project" value="UniProtKB-KW"/>
</dbReference>
<dbReference type="InterPro" id="IPR003593">
    <property type="entry name" value="AAA+_ATPase"/>
</dbReference>
<dbReference type="InterPro" id="IPR003439">
    <property type="entry name" value="ABC_transporter-like_ATP-bd"/>
</dbReference>
<evidence type="ECO:0000256" key="3">
    <source>
        <dbReference type="ARBA" id="ARBA00022840"/>
    </source>
</evidence>
<accession>A0A830HAI1</accession>
<keyword evidence="2" id="KW-0547">Nucleotide-binding</keyword>
<dbReference type="GO" id="GO:0016887">
    <property type="term" value="F:ATP hydrolysis activity"/>
    <property type="evidence" value="ECO:0007669"/>
    <property type="project" value="InterPro"/>
</dbReference>
<dbReference type="Gene3D" id="3.40.50.300">
    <property type="entry name" value="P-loop containing nucleotide triphosphate hydrolases"/>
    <property type="match status" value="1"/>
</dbReference>
<dbReference type="InterPro" id="IPR017871">
    <property type="entry name" value="ABC_transporter-like_CS"/>
</dbReference>
<dbReference type="SMART" id="SM00382">
    <property type="entry name" value="AAA"/>
    <property type="match status" value="1"/>
</dbReference>
<sequence>MAPATTPVAPCRTTRASATRVQVQPLGAAHARAGRPRLSASSSRLSARALGGRALVGLASPASSSVAAAAARRKLSGASGSSFVCLAVAPNQSSSGSSLRPSDDDELGEVLVEVRDVCKSFGSKHVLAGASFQIRRGDRVAIVGPSGTGKSTILKILAGLVNPDSGSVYLRGVQRQGLISDSDNENGGEGLRVGMVFQSAALFDSLTVEQNVGFTLYEHHPHMSKERVRARVTESLRRVGLSGIEERYPSELSGGMRKRVALARAIITSGDAPPPGQSPKSFAELRDSAKKWVDEKVLRSLDGDDDDGDATTVAAAAAAADAQASNGGDEMDEEIILYDEPTAGLDPVSSTLVENLMRDISNECTHILAYVVVTHQASTIRNAADRVIFLHEGRVVWEGRSEEFDTSDVPIVRQFSRGSLDGPIKSA</sequence>
<dbReference type="Proteomes" id="UP000660262">
    <property type="component" value="Unassembled WGS sequence"/>
</dbReference>
<dbReference type="PANTHER" id="PTHR43023:SF3">
    <property type="entry name" value="PROTEIN TRIGALACTOSYLDIACYLGLYCEROL 3, CHLOROPLASTIC"/>
    <property type="match status" value="1"/>
</dbReference>
<name>A0A830HAI1_9CHLO</name>
<keyword evidence="1" id="KW-0813">Transport</keyword>
<dbReference type="PROSITE" id="PS50893">
    <property type="entry name" value="ABC_TRANSPORTER_2"/>
    <property type="match status" value="1"/>
</dbReference>
<protein>
    <recommendedName>
        <fullName evidence="4">ABC transporter domain-containing protein</fullName>
    </recommendedName>
</protein>
<dbReference type="InterPro" id="IPR027417">
    <property type="entry name" value="P-loop_NTPase"/>
</dbReference>
<gene>
    <name evidence="5" type="ORF">PPROV_000118600</name>
</gene>
<dbReference type="Pfam" id="PF00005">
    <property type="entry name" value="ABC_tran"/>
    <property type="match status" value="1"/>
</dbReference>
<dbReference type="AlphaFoldDB" id="A0A830HAI1"/>